<dbReference type="EMBL" id="JBFXLT010000097">
    <property type="protein sequence ID" value="KAL2809043.1"/>
    <property type="molecule type" value="Genomic_DNA"/>
</dbReference>
<evidence type="ECO:0000256" key="3">
    <source>
        <dbReference type="ARBA" id="ARBA00022679"/>
    </source>
</evidence>
<accession>A0ABR4H0Q4</accession>
<name>A0ABR4H0Q4_9EURO</name>
<protein>
    <submittedName>
        <fullName evidence="5">Uncharacterized protein</fullName>
    </submittedName>
</protein>
<organism evidence="5 6">
    <name type="scientific">Aspergillus granulosus</name>
    <dbReference type="NCBI Taxonomy" id="176169"/>
    <lineage>
        <taxon>Eukaryota</taxon>
        <taxon>Fungi</taxon>
        <taxon>Dikarya</taxon>
        <taxon>Ascomycota</taxon>
        <taxon>Pezizomycotina</taxon>
        <taxon>Eurotiomycetes</taxon>
        <taxon>Eurotiomycetidae</taxon>
        <taxon>Eurotiales</taxon>
        <taxon>Aspergillaceae</taxon>
        <taxon>Aspergillus</taxon>
        <taxon>Aspergillus subgen. Nidulantes</taxon>
    </lineage>
</organism>
<evidence type="ECO:0000313" key="6">
    <source>
        <dbReference type="Proteomes" id="UP001610334"/>
    </source>
</evidence>
<comment type="pathway">
    <text evidence="1">Secondary metabolite biosynthesis.</text>
</comment>
<dbReference type="Pfam" id="PF02458">
    <property type="entry name" value="Transferase"/>
    <property type="match status" value="1"/>
</dbReference>
<evidence type="ECO:0000256" key="1">
    <source>
        <dbReference type="ARBA" id="ARBA00005179"/>
    </source>
</evidence>
<evidence type="ECO:0000313" key="5">
    <source>
        <dbReference type="EMBL" id="KAL2809043.1"/>
    </source>
</evidence>
<proteinExistence type="inferred from homology"/>
<dbReference type="PANTHER" id="PTHR31896">
    <property type="entry name" value="FAMILY REGULATORY PROTEIN, PUTATIVE (AFU_ORTHOLOGUE AFUA_3G14730)-RELATED"/>
    <property type="match status" value="1"/>
</dbReference>
<comment type="caution">
    <text evidence="5">The sequence shown here is derived from an EMBL/GenBank/DDBJ whole genome shotgun (WGS) entry which is preliminary data.</text>
</comment>
<keyword evidence="3" id="KW-0808">Transferase</keyword>
<evidence type="ECO:0000256" key="4">
    <source>
        <dbReference type="ARBA" id="ARBA00023315"/>
    </source>
</evidence>
<sequence>MASSDQTRYICSSAMSLPLQVNVGLVVDDVLDASILRDKYAQFVKLWPLLGGKLLSKFDMRRFQCGSRVDFEERTIKKDLAWFLPFSWHPGATPRIIFDDLDSVDEKFLFAAPSNSTSTSKLRVTNLNDATLLCFSFSHSLCDGQSVYDIIRYFCDLLSDKPIPTFALPPDSTGKRMSNLIRKAMTEPLPAQPEQDIFVTNPLTALKFQIKYLILRVAESLRLSPKLTHRLVYLPGIWVDDIRSRAQKELDDSGEHLGMQLTRNDLIAALYLKIVYGAKRMTNDPVDYTGPINYRALLEPSEPDTYYIHNSITFLLCQFSEREIQTESITRIAVRLRLATIRYHHPTSIKREITRFEDKVLAPIMQNSRGGVKWGISMYNPWTSFKYTSLDFSGASRQGRKPTVVFVNPSVPLVLGRLPSPFAINQKDGAGGYWLRAANTQRGWEAFERLTSMDSLFRS</sequence>
<dbReference type="PANTHER" id="PTHR31896:SF69">
    <property type="entry name" value="FAMILY REGULATORY PROTEIN, PUTATIVE (AFU_ORTHOLOGUE AFUA_3G14730)-RELATED"/>
    <property type="match status" value="1"/>
</dbReference>
<keyword evidence="6" id="KW-1185">Reference proteome</keyword>
<gene>
    <name evidence="5" type="ORF">BJX63DRAFT_372525</name>
</gene>
<dbReference type="InterPro" id="IPR023213">
    <property type="entry name" value="CAT-like_dom_sf"/>
</dbReference>
<dbReference type="InterPro" id="IPR051283">
    <property type="entry name" value="Sec_Metabolite_Acyltrans"/>
</dbReference>
<reference evidence="5 6" key="1">
    <citation type="submission" date="2024-07" db="EMBL/GenBank/DDBJ databases">
        <title>Section-level genome sequencing and comparative genomics of Aspergillus sections Usti and Cavernicolus.</title>
        <authorList>
            <consortium name="Lawrence Berkeley National Laboratory"/>
            <person name="Nybo J.L."/>
            <person name="Vesth T.C."/>
            <person name="Theobald S."/>
            <person name="Frisvad J.C."/>
            <person name="Larsen T.O."/>
            <person name="Kjaerboelling I."/>
            <person name="Rothschild-Mancinelli K."/>
            <person name="Lyhne E.K."/>
            <person name="Kogle M.E."/>
            <person name="Barry K."/>
            <person name="Clum A."/>
            <person name="Na H."/>
            <person name="Ledsgaard L."/>
            <person name="Lin J."/>
            <person name="Lipzen A."/>
            <person name="Kuo A."/>
            <person name="Riley R."/>
            <person name="Mondo S."/>
            <person name="Labutti K."/>
            <person name="Haridas S."/>
            <person name="Pangalinan J."/>
            <person name="Salamov A.A."/>
            <person name="Simmons B.A."/>
            <person name="Magnuson J.K."/>
            <person name="Chen J."/>
            <person name="Drula E."/>
            <person name="Henrissat B."/>
            <person name="Wiebenga A."/>
            <person name="Lubbers R.J."/>
            <person name="Gomes A.C."/>
            <person name="Makela M.R."/>
            <person name="Stajich J."/>
            <person name="Grigoriev I.V."/>
            <person name="Mortensen U.H."/>
            <person name="De Vries R.P."/>
            <person name="Baker S.E."/>
            <person name="Andersen M.R."/>
        </authorList>
    </citation>
    <scope>NUCLEOTIDE SEQUENCE [LARGE SCALE GENOMIC DNA]</scope>
    <source>
        <strain evidence="5 6">CBS 588.65</strain>
    </source>
</reference>
<evidence type="ECO:0000256" key="2">
    <source>
        <dbReference type="ARBA" id="ARBA00009861"/>
    </source>
</evidence>
<keyword evidence="4" id="KW-0012">Acyltransferase</keyword>
<dbReference type="Gene3D" id="3.30.559.10">
    <property type="entry name" value="Chloramphenicol acetyltransferase-like domain"/>
    <property type="match status" value="2"/>
</dbReference>
<comment type="similarity">
    <text evidence="2">Belongs to the plant acyltransferase family.</text>
</comment>
<dbReference type="Proteomes" id="UP001610334">
    <property type="component" value="Unassembled WGS sequence"/>
</dbReference>